<accession>A0AAV0P9K7</accession>
<organism evidence="2 3">
    <name type="scientific">Linum tenue</name>
    <dbReference type="NCBI Taxonomy" id="586396"/>
    <lineage>
        <taxon>Eukaryota</taxon>
        <taxon>Viridiplantae</taxon>
        <taxon>Streptophyta</taxon>
        <taxon>Embryophyta</taxon>
        <taxon>Tracheophyta</taxon>
        <taxon>Spermatophyta</taxon>
        <taxon>Magnoliopsida</taxon>
        <taxon>eudicotyledons</taxon>
        <taxon>Gunneridae</taxon>
        <taxon>Pentapetalae</taxon>
        <taxon>rosids</taxon>
        <taxon>fabids</taxon>
        <taxon>Malpighiales</taxon>
        <taxon>Linaceae</taxon>
        <taxon>Linum</taxon>
    </lineage>
</organism>
<evidence type="ECO:0000313" key="3">
    <source>
        <dbReference type="Proteomes" id="UP001154282"/>
    </source>
</evidence>
<protein>
    <submittedName>
        <fullName evidence="2">Uncharacterized protein</fullName>
    </submittedName>
</protein>
<gene>
    <name evidence="2" type="ORF">LITE_LOCUS37524</name>
</gene>
<name>A0AAV0P9K7_9ROSI</name>
<comment type="caution">
    <text evidence="2">The sequence shown here is derived from an EMBL/GenBank/DDBJ whole genome shotgun (WGS) entry which is preliminary data.</text>
</comment>
<reference evidence="2" key="1">
    <citation type="submission" date="2022-08" db="EMBL/GenBank/DDBJ databases">
        <authorList>
            <person name="Gutierrez-Valencia J."/>
        </authorList>
    </citation>
    <scope>NUCLEOTIDE SEQUENCE</scope>
</reference>
<proteinExistence type="predicted"/>
<evidence type="ECO:0000313" key="2">
    <source>
        <dbReference type="EMBL" id="CAI0467635.1"/>
    </source>
</evidence>
<feature type="region of interest" description="Disordered" evidence="1">
    <location>
        <begin position="17"/>
        <end position="57"/>
    </location>
</feature>
<keyword evidence="3" id="KW-1185">Reference proteome</keyword>
<dbReference type="EMBL" id="CAMGYJ010000008">
    <property type="protein sequence ID" value="CAI0467635.1"/>
    <property type="molecule type" value="Genomic_DNA"/>
</dbReference>
<dbReference type="AlphaFoldDB" id="A0AAV0P9K7"/>
<dbReference type="Proteomes" id="UP001154282">
    <property type="component" value="Unassembled WGS sequence"/>
</dbReference>
<evidence type="ECO:0000256" key="1">
    <source>
        <dbReference type="SAM" id="MobiDB-lite"/>
    </source>
</evidence>
<sequence length="135" mass="14364">LVDLEDHLLIVLLNRPPPERRDAVPDPAAVTRGADHPAAGGVGEAEHHPDVGVAEPDEELLRRRELVEELELGLDLDPPRYPPPPPPTAELDLLDLSRSGGRAAADAAVALPPPVAFHFGVYGGSDAFHFGEVLC</sequence>
<feature type="non-terminal residue" evidence="2">
    <location>
        <position position="1"/>
    </location>
</feature>